<organism evidence="4 5">
    <name type="scientific">Corynebacterium occultum</name>
    <dbReference type="NCBI Taxonomy" id="2675219"/>
    <lineage>
        <taxon>Bacteria</taxon>
        <taxon>Bacillati</taxon>
        <taxon>Actinomycetota</taxon>
        <taxon>Actinomycetes</taxon>
        <taxon>Mycobacteriales</taxon>
        <taxon>Corynebacteriaceae</taxon>
        <taxon>Corynebacterium</taxon>
    </lineage>
</organism>
<reference evidence="4 5" key="1">
    <citation type="submission" date="2019-11" db="EMBL/GenBank/DDBJ databases">
        <title>Complete genome sequence of Corynebacterium kalinowskii 1959, a novel Corynebacterium species isolated from soil of a small paddock in Vilsendorf, Germany.</title>
        <authorList>
            <person name="Schaffert L."/>
            <person name="Ruwe M."/>
            <person name="Milse J."/>
            <person name="Hanuschka K."/>
            <person name="Ortseifen V."/>
            <person name="Droste J."/>
            <person name="Brandt D."/>
            <person name="Schlueter L."/>
            <person name="Kutter Y."/>
            <person name="Vinke S."/>
            <person name="Viehoefer P."/>
            <person name="Jacob L."/>
            <person name="Luebke N.-C."/>
            <person name="Schulte-Berndt E."/>
            <person name="Hain C."/>
            <person name="Linder M."/>
            <person name="Schmidt P."/>
            <person name="Wollenschlaeger L."/>
            <person name="Luttermann T."/>
            <person name="Thieme E."/>
            <person name="Hassa J."/>
            <person name="Haak M."/>
            <person name="Wittchen M."/>
            <person name="Mentz A."/>
            <person name="Persicke M."/>
            <person name="Busche T."/>
            <person name="Ruckert C."/>
        </authorList>
    </citation>
    <scope>NUCLEOTIDE SEQUENCE [LARGE SCALE GENOMIC DNA]</scope>
    <source>
        <strain evidence="4 5">2039</strain>
    </source>
</reference>
<evidence type="ECO:0000256" key="3">
    <source>
        <dbReference type="SAM" id="Phobius"/>
    </source>
</evidence>
<keyword evidence="1" id="KW-0175">Coiled coil</keyword>
<feature type="transmembrane region" description="Helical" evidence="3">
    <location>
        <begin position="35"/>
        <end position="58"/>
    </location>
</feature>
<dbReference type="GO" id="GO:0051301">
    <property type="term" value="P:cell division"/>
    <property type="evidence" value="ECO:0007669"/>
    <property type="project" value="UniProtKB-KW"/>
</dbReference>
<evidence type="ECO:0000256" key="1">
    <source>
        <dbReference type="SAM" id="Coils"/>
    </source>
</evidence>
<dbReference type="Pfam" id="PF04977">
    <property type="entry name" value="DivIC"/>
    <property type="match status" value="1"/>
</dbReference>
<dbReference type="EMBL" id="CP046455">
    <property type="protein sequence ID" value="QGU06860.1"/>
    <property type="molecule type" value="Genomic_DNA"/>
</dbReference>
<keyword evidence="4" id="KW-0131">Cell cycle</keyword>
<keyword evidence="4" id="KW-0132">Cell division</keyword>
<dbReference type="Proteomes" id="UP000424462">
    <property type="component" value="Chromosome"/>
</dbReference>
<keyword evidence="5" id="KW-1185">Reference proteome</keyword>
<protein>
    <submittedName>
        <fullName evidence="4">Cell division protein FtsB</fullName>
    </submittedName>
</protein>
<feature type="region of interest" description="Disordered" evidence="2">
    <location>
        <begin position="1"/>
        <end position="27"/>
    </location>
</feature>
<dbReference type="InterPro" id="IPR007060">
    <property type="entry name" value="FtsL/DivIC"/>
</dbReference>
<keyword evidence="3" id="KW-0812">Transmembrane</keyword>
<evidence type="ECO:0000313" key="4">
    <source>
        <dbReference type="EMBL" id="QGU06860.1"/>
    </source>
</evidence>
<feature type="coiled-coil region" evidence="1">
    <location>
        <begin position="68"/>
        <end position="95"/>
    </location>
</feature>
<name>A0A6B8WA45_9CORY</name>
<keyword evidence="3" id="KW-1133">Transmembrane helix</keyword>
<dbReference type="AlphaFoldDB" id="A0A6B8WA45"/>
<proteinExistence type="predicted"/>
<dbReference type="KEGG" id="cok:COCCU_04565"/>
<sequence>MAKDSRSSKKRSVPVSSRKAAGAPRQKLRKQKAKLGAFEIGILVSVALVVLLIIAVPLRNYFQQRSEIARLTESIAMKQLEKERLQSEIEDYRSDAYVREQARQRLGVIAQGETAYRIIDPRMDQDSSVTSDSDAEDLERTWYEILWTSISEPEMLIEEDAENEIDTRMPIEPGTETLPENVPEAPVQ</sequence>
<accession>A0A6B8WA45</accession>
<keyword evidence="3" id="KW-0472">Membrane</keyword>
<evidence type="ECO:0000313" key="5">
    <source>
        <dbReference type="Proteomes" id="UP000424462"/>
    </source>
</evidence>
<gene>
    <name evidence="4" type="primary">ftsB</name>
    <name evidence="4" type="ORF">COCCU_04565</name>
</gene>
<evidence type="ECO:0000256" key="2">
    <source>
        <dbReference type="SAM" id="MobiDB-lite"/>
    </source>
</evidence>